<proteinExistence type="inferred from homology"/>
<evidence type="ECO:0000256" key="8">
    <source>
        <dbReference type="ARBA" id="ARBA00031400"/>
    </source>
</evidence>
<evidence type="ECO:0000256" key="3">
    <source>
        <dbReference type="ARBA" id="ARBA00012949"/>
    </source>
</evidence>
<dbReference type="EC" id="7.1.1.9" evidence="3"/>
<dbReference type="CDD" id="cd01665">
    <property type="entry name" value="Cyt_c_Oxidase_III"/>
    <property type="match status" value="1"/>
</dbReference>
<dbReference type="InterPro" id="IPR033945">
    <property type="entry name" value="Cyt_c_oxase_su3_dom"/>
</dbReference>
<keyword evidence="4 10" id="KW-0812">Transmembrane</keyword>
<dbReference type="InterPro" id="IPR013833">
    <property type="entry name" value="Cyt_c_oxidase_su3_a-hlx"/>
</dbReference>
<evidence type="ECO:0000256" key="5">
    <source>
        <dbReference type="ARBA" id="ARBA00022967"/>
    </source>
</evidence>
<feature type="transmembrane region" description="Helical" evidence="11">
    <location>
        <begin position="118"/>
        <end position="136"/>
    </location>
</feature>
<dbReference type="GO" id="GO:0019646">
    <property type="term" value="P:aerobic electron transport chain"/>
    <property type="evidence" value="ECO:0007669"/>
    <property type="project" value="InterPro"/>
</dbReference>
<comment type="similarity">
    <text evidence="2 10">Belongs to the cytochrome c oxidase subunit 3 family.</text>
</comment>
<evidence type="ECO:0000256" key="7">
    <source>
        <dbReference type="ARBA" id="ARBA00023136"/>
    </source>
</evidence>
<name>A0A1Y5E6N0_COLPS</name>
<dbReference type="Gene3D" id="1.20.120.80">
    <property type="entry name" value="Cytochrome c oxidase, subunit III, four-helix bundle"/>
    <property type="match status" value="1"/>
</dbReference>
<evidence type="ECO:0000256" key="6">
    <source>
        <dbReference type="ARBA" id="ARBA00022989"/>
    </source>
</evidence>
<dbReference type="GO" id="GO:0005886">
    <property type="term" value="C:plasma membrane"/>
    <property type="evidence" value="ECO:0007669"/>
    <property type="project" value="UniProtKB-SubCell"/>
</dbReference>
<dbReference type="Proteomes" id="UP000243053">
    <property type="component" value="Unassembled WGS sequence"/>
</dbReference>
<evidence type="ECO:0000256" key="2">
    <source>
        <dbReference type="ARBA" id="ARBA00010581"/>
    </source>
</evidence>
<accession>A0A1Y5E6N0</accession>
<dbReference type="EMBL" id="MAAF01000082">
    <property type="protein sequence ID" value="OUR78393.1"/>
    <property type="molecule type" value="Genomic_DNA"/>
</dbReference>
<evidence type="ECO:0000313" key="13">
    <source>
        <dbReference type="EMBL" id="OUR78393.1"/>
    </source>
</evidence>
<keyword evidence="5" id="KW-1278">Translocase</keyword>
<dbReference type="Gene3D" id="1.10.287.70">
    <property type="match status" value="1"/>
</dbReference>
<dbReference type="GO" id="GO:0004129">
    <property type="term" value="F:cytochrome-c oxidase activity"/>
    <property type="evidence" value="ECO:0007669"/>
    <property type="project" value="UniProtKB-EC"/>
</dbReference>
<dbReference type="InterPro" id="IPR000298">
    <property type="entry name" value="Cyt_c_oxidase-like_su3"/>
</dbReference>
<dbReference type="AlphaFoldDB" id="A0A1Y5E6N0"/>
<evidence type="ECO:0000259" key="12">
    <source>
        <dbReference type="PROSITE" id="PS50253"/>
    </source>
</evidence>
<feature type="transmembrane region" description="Helical" evidence="11">
    <location>
        <begin position="189"/>
        <end position="212"/>
    </location>
</feature>
<evidence type="ECO:0000256" key="9">
    <source>
        <dbReference type="ARBA" id="ARBA00031625"/>
    </source>
</evidence>
<dbReference type="PANTHER" id="PTHR11403:SF7">
    <property type="entry name" value="CYTOCHROME C OXIDASE SUBUNIT 3"/>
    <property type="match status" value="1"/>
</dbReference>
<dbReference type="FunFam" id="1.20.120.80:FF:000003">
    <property type="entry name" value="Cytochrome c oxidase subunit 3"/>
    <property type="match status" value="1"/>
</dbReference>
<feature type="domain" description="Heme-copper oxidase subunit III family profile" evidence="12">
    <location>
        <begin position="5"/>
        <end position="294"/>
    </location>
</feature>
<keyword evidence="7 11" id="KW-0472">Membrane</keyword>
<comment type="caution">
    <text evidence="13">The sequence shown here is derived from an EMBL/GenBank/DDBJ whole genome shotgun (WGS) entry which is preliminary data.</text>
</comment>
<feature type="transmembrane region" description="Helical" evidence="11">
    <location>
        <begin position="275"/>
        <end position="293"/>
    </location>
</feature>
<gene>
    <name evidence="13" type="ORF">A9Q75_13725</name>
</gene>
<reference evidence="14" key="1">
    <citation type="journal article" date="2017" name="Proc. Natl. Acad. Sci. U.S.A.">
        <title>Simulation of Deepwater Horizon oil plume reveals substrate specialization within a complex community of hydrocarbon degraders.</title>
        <authorList>
            <person name="Hu P."/>
            <person name="Dubinsky E.A."/>
            <person name="Probst A.J."/>
            <person name="Wang J."/>
            <person name="Sieber C.M.K."/>
            <person name="Tom L.M."/>
            <person name="Gardinali P."/>
            <person name="Banfield J.F."/>
            <person name="Atlas R.M."/>
            <person name="Andersen G.L."/>
        </authorList>
    </citation>
    <scope>NUCLEOTIDE SEQUENCE [LARGE SCALE GENOMIC DNA]</scope>
</reference>
<feature type="transmembrane region" description="Helical" evidence="11">
    <location>
        <begin position="90"/>
        <end position="111"/>
    </location>
</feature>
<dbReference type="PANTHER" id="PTHR11403">
    <property type="entry name" value="CYTOCHROME C OXIDASE SUBUNIT III"/>
    <property type="match status" value="1"/>
</dbReference>
<protein>
    <recommendedName>
        <fullName evidence="3">cytochrome-c oxidase</fullName>
        <ecNumber evidence="3">7.1.1.9</ecNumber>
    </recommendedName>
    <alternativeName>
        <fullName evidence="8">Cytochrome aa3 subunit 3</fullName>
    </alternativeName>
    <alternativeName>
        <fullName evidence="9">Cytochrome c oxidase polypeptide III</fullName>
    </alternativeName>
</protein>
<feature type="transmembrane region" description="Helical" evidence="11">
    <location>
        <begin position="49"/>
        <end position="70"/>
    </location>
</feature>
<dbReference type="SUPFAM" id="SSF81452">
    <property type="entry name" value="Cytochrome c oxidase subunit III-like"/>
    <property type="match status" value="1"/>
</dbReference>
<dbReference type="PROSITE" id="PS50253">
    <property type="entry name" value="COX3"/>
    <property type="match status" value="1"/>
</dbReference>
<evidence type="ECO:0000256" key="1">
    <source>
        <dbReference type="ARBA" id="ARBA00004141"/>
    </source>
</evidence>
<dbReference type="InterPro" id="IPR035973">
    <property type="entry name" value="Cyt_c_oxidase_su3-like_sf"/>
</dbReference>
<evidence type="ECO:0000313" key="14">
    <source>
        <dbReference type="Proteomes" id="UP000243053"/>
    </source>
</evidence>
<sequence>MTNKEYESYYVPSQSHWPIVGAIALFMIAFGAANYVTDLANETSGYGGYLLLAGIALVVYMLVGWFSDVISESLTGKYSHQMDNSFRQGMSWFIFSEVMFFAAFFGALLYLRVFSVPWLGGAGNNVSTGAVLWPDFVAQWPLLTTPDGTTTTAMGWYGLPLINTVLLLTSSITAHFAHSALIKNNRRLLKIWLGLTIILGLAFMFFQVQEYAHGYSEEMRLFLDSGVYGNTFYLLTGFHGMHVTLGCIMLIVMWFRVLKGHFTPENHFAFQAASWYWHFVDVVWVMLFVFVYIL</sequence>
<keyword evidence="6 11" id="KW-1133">Transmembrane helix</keyword>
<feature type="transmembrane region" description="Helical" evidence="11">
    <location>
        <begin position="156"/>
        <end position="177"/>
    </location>
</feature>
<evidence type="ECO:0000256" key="11">
    <source>
        <dbReference type="SAM" id="Phobius"/>
    </source>
</evidence>
<feature type="transmembrane region" description="Helical" evidence="11">
    <location>
        <begin position="16"/>
        <end position="37"/>
    </location>
</feature>
<comment type="subcellular location">
    <subcellularLocation>
        <location evidence="10">Cell membrane</location>
        <topology evidence="10">Multi-pass membrane protein</topology>
    </subcellularLocation>
    <subcellularLocation>
        <location evidence="1">Membrane</location>
        <topology evidence="1">Multi-pass membrane protein</topology>
    </subcellularLocation>
</comment>
<dbReference type="Pfam" id="PF00510">
    <property type="entry name" value="COX3"/>
    <property type="match status" value="1"/>
</dbReference>
<evidence type="ECO:0000256" key="10">
    <source>
        <dbReference type="RuleBase" id="RU003376"/>
    </source>
</evidence>
<organism evidence="13 14">
    <name type="scientific">Colwellia psychrerythraea</name>
    <name type="common">Vibrio psychroerythus</name>
    <dbReference type="NCBI Taxonomy" id="28229"/>
    <lineage>
        <taxon>Bacteria</taxon>
        <taxon>Pseudomonadati</taxon>
        <taxon>Pseudomonadota</taxon>
        <taxon>Gammaproteobacteria</taxon>
        <taxon>Alteromonadales</taxon>
        <taxon>Colwelliaceae</taxon>
        <taxon>Colwellia</taxon>
    </lineage>
</organism>
<evidence type="ECO:0000256" key="4">
    <source>
        <dbReference type="ARBA" id="ARBA00022692"/>
    </source>
</evidence>
<feature type="transmembrane region" description="Helical" evidence="11">
    <location>
        <begin position="232"/>
        <end position="255"/>
    </location>
</feature>
<dbReference type="InterPro" id="IPR024791">
    <property type="entry name" value="Cyt_c/ubiquinol_Oxase_su3"/>
</dbReference>